<dbReference type="SUPFAM" id="SSF51445">
    <property type="entry name" value="(Trans)glycosidases"/>
    <property type="match status" value="1"/>
</dbReference>
<keyword evidence="7 9" id="KW-0326">Glycosidase</keyword>
<evidence type="ECO:0000313" key="10">
    <source>
        <dbReference type="Proteomes" id="UP000008394"/>
    </source>
</evidence>
<keyword evidence="5 9" id="KW-0378">Hydrolase</keyword>
<dbReference type="EMBL" id="CP002915">
    <property type="protein sequence ID" value="AEK29504.1"/>
    <property type="molecule type" value="Genomic_DNA"/>
</dbReference>
<dbReference type="InterPro" id="IPR013780">
    <property type="entry name" value="Glyco_hydro_b"/>
</dbReference>
<dbReference type="InterPro" id="IPR010720">
    <property type="entry name" value="Alpha-L-AF_C"/>
</dbReference>
<dbReference type="SMART" id="SM00813">
    <property type="entry name" value="Alpha-L-AF_C"/>
    <property type="match status" value="1"/>
</dbReference>
<evidence type="ECO:0000256" key="5">
    <source>
        <dbReference type="ARBA" id="ARBA00022801"/>
    </source>
</evidence>
<dbReference type="Gene3D" id="2.60.40.1180">
    <property type="entry name" value="Golgi alpha-mannosidase II"/>
    <property type="match status" value="1"/>
</dbReference>
<comment type="similarity">
    <text evidence="2">Belongs to the glycosyl hydrolase 51 family.</text>
</comment>
<keyword evidence="6" id="KW-0119">Carbohydrate metabolism</keyword>
<evidence type="ECO:0000256" key="7">
    <source>
        <dbReference type="ARBA" id="ARBA00023295"/>
    </source>
</evidence>
<proteinExistence type="inferred from homology"/>
<dbReference type="InterPro" id="IPR017853">
    <property type="entry name" value="GH"/>
</dbReference>
<name>A0A806FKS9_BIFAN</name>
<dbReference type="Proteomes" id="UP000008394">
    <property type="component" value="Chromosome"/>
</dbReference>
<evidence type="ECO:0000259" key="8">
    <source>
        <dbReference type="SMART" id="SM00813"/>
    </source>
</evidence>
<evidence type="ECO:0000256" key="3">
    <source>
        <dbReference type="ARBA" id="ARBA00011165"/>
    </source>
</evidence>
<evidence type="ECO:0000256" key="2">
    <source>
        <dbReference type="ARBA" id="ARBA00007186"/>
    </source>
</evidence>
<evidence type="ECO:0000313" key="9">
    <source>
        <dbReference type="EMBL" id="AEK29504.1"/>
    </source>
</evidence>
<accession>A0A806FKS9</accession>
<dbReference type="Gene3D" id="3.20.20.80">
    <property type="entry name" value="Glycosidases"/>
    <property type="match status" value="1"/>
</dbReference>
<dbReference type="InterPro" id="IPR055235">
    <property type="entry name" value="ASD1_cat"/>
</dbReference>
<evidence type="ECO:0000256" key="6">
    <source>
        <dbReference type="ARBA" id="ARBA00023277"/>
    </source>
</evidence>
<dbReference type="PANTHER" id="PTHR43576">
    <property type="entry name" value="ALPHA-L-ARABINOFURANOSIDASE C-RELATED"/>
    <property type="match status" value="1"/>
</dbReference>
<comment type="subunit">
    <text evidence="3">Homohexamer; trimer of dimers.</text>
</comment>
<dbReference type="SUPFAM" id="SSF51011">
    <property type="entry name" value="Glycosyl hydrolase domain"/>
    <property type="match status" value="1"/>
</dbReference>
<dbReference type="Pfam" id="PF22848">
    <property type="entry name" value="ASD1_dom"/>
    <property type="match status" value="1"/>
</dbReference>
<dbReference type="GO" id="GO:0046556">
    <property type="term" value="F:alpha-L-arabinofuranosidase activity"/>
    <property type="evidence" value="ECO:0007669"/>
    <property type="project" value="UniProtKB-EC"/>
</dbReference>
<reference evidence="9 10" key="1">
    <citation type="journal article" date="2011" name="J. Bacteriol.">
        <title>Genome Sequence of the Probiotic Strain Bifidobacterium animalis subsp. lactis CNCM I-2494.</title>
        <authorList>
            <person name="Chervaux C."/>
            <person name="Grimaldi C."/>
            <person name="Bolotin A."/>
            <person name="Quinquis B."/>
            <person name="Legrain-Raspaud S."/>
            <person name="van Hylckama Vlieg J.E."/>
            <person name="Denariaz G."/>
            <person name="Smokvina T."/>
        </authorList>
    </citation>
    <scope>NUCLEOTIDE SEQUENCE [LARGE SCALE GENOMIC DNA]</scope>
    <source>
        <strain evidence="9 10">CNCM I-2494</strain>
    </source>
</reference>
<dbReference type="EC" id="3.2.1.55" evidence="4"/>
<protein>
    <recommendedName>
        <fullName evidence="4">non-reducing end alpha-L-arabinofuranosidase</fullName>
        <ecNumber evidence="4">3.2.1.55</ecNumber>
    </recommendedName>
</protein>
<dbReference type="PANTHER" id="PTHR43576:SF3">
    <property type="entry name" value="ALPHA-L-ARABINOFURANOSIDASE C"/>
    <property type="match status" value="1"/>
</dbReference>
<evidence type="ECO:0000256" key="1">
    <source>
        <dbReference type="ARBA" id="ARBA00001462"/>
    </source>
</evidence>
<dbReference type="GO" id="GO:0046373">
    <property type="term" value="P:L-arabinose metabolic process"/>
    <property type="evidence" value="ECO:0007669"/>
    <property type="project" value="InterPro"/>
</dbReference>
<organism evidence="9 10">
    <name type="scientific">Bifidobacterium animalis subsp. lactis CNCM I-2494</name>
    <dbReference type="NCBI Taxonomy" id="1042403"/>
    <lineage>
        <taxon>Bacteria</taxon>
        <taxon>Bacillati</taxon>
        <taxon>Actinomycetota</taxon>
        <taxon>Actinomycetes</taxon>
        <taxon>Bifidobacteriales</taxon>
        <taxon>Bifidobacteriaceae</taxon>
        <taxon>Bifidobacterium</taxon>
    </lineage>
</organism>
<evidence type="ECO:0000256" key="4">
    <source>
        <dbReference type="ARBA" id="ARBA00012670"/>
    </source>
</evidence>
<dbReference type="Pfam" id="PF06964">
    <property type="entry name" value="Alpha-L-AF_C"/>
    <property type="match status" value="1"/>
</dbReference>
<feature type="domain" description="Alpha-L-arabinofuranosidase C-terminal" evidence="8">
    <location>
        <begin position="313"/>
        <end position="517"/>
    </location>
</feature>
<dbReference type="GO" id="GO:0000272">
    <property type="term" value="P:polysaccharide catabolic process"/>
    <property type="evidence" value="ECO:0007669"/>
    <property type="project" value="TreeGrafter"/>
</dbReference>
<dbReference type="KEGG" id="bnm:BALAC2494_01056"/>
<sequence length="524" mass="58158">MHSVQQRGKHTMPQHSEAQARLVVDDEFRVGPVHDRVFGSFVEHLGRCVYTGIYEPGHPTADAEGFRQDVIDLVKELGATTIRYPGGNFVSGYQWEDGIGPKENRPRRLDLAWHSTETNQFGLHEMVSWLNKAGGNELMEAVNLGTRGLPEALDLLEYANVPEGTARSEERIRNGADNPFDIRMWCLGNEMDGPWQLGHKDAEAYGKLAASVAAGMRMLDPDLELVVCGSSNHTMDSFGKWEETVLEHTFDKVDFVSAHAYYFPQLMENGSRDMASFLASGVDMDGFIKDVGAAIDATKARLKSDHNVYISFDEWNVWYYEEEPSKNPEGIGNWPVAPRLLEDVYTVADAVVVGDLLITLLQNADRVHAASLAQLVNVIAPIMTEPNGPAWRQTTFYPFSLTAAWAKGGDVLEPKIESTQYHTNRYGNVNSTNAVAVRGKDGSVSVFVTNRSLDDGCDFEIKLPEGFTPTELDVRTLHDDDMLATNTVNHQDRVVPHPNDTASIQDGMVTVTLPPVSWTAIHLR</sequence>
<gene>
    <name evidence="9" type="ORF">BALAC2494_01056</name>
</gene>
<comment type="catalytic activity">
    <reaction evidence="1">
        <text>Hydrolysis of terminal non-reducing alpha-L-arabinofuranoside residues in alpha-L-arabinosides.</text>
        <dbReference type="EC" id="3.2.1.55"/>
    </reaction>
</comment>
<dbReference type="AlphaFoldDB" id="A0A806FKS9"/>